<keyword evidence="3" id="KW-1185">Reference proteome</keyword>
<proteinExistence type="predicted"/>
<dbReference type="HOGENOM" id="CLU_008973_0_0_11"/>
<gene>
    <name evidence="2" type="ordered locus">MMAR_2162</name>
</gene>
<dbReference type="InterPro" id="IPR002931">
    <property type="entry name" value="Transglutaminase-like"/>
</dbReference>
<evidence type="ECO:0000313" key="3">
    <source>
        <dbReference type="Proteomes" id="UP000001190"/>
    </source>
</evidence>
<dbReference type="InterPro" id="IPR013589">
    <property type="entry name" value="Bac_transglu_N"/>
</dbReference>
<dbReference type="Gene3D" id="3.10.620.30">
    <property type="match status" value="1"/>
</dbReference>
<sequence>MISLAITGVVAVVDGREVRSQLLSLLSDALFGSPDTKRYRVTHRTEYRYSDIVTSSYGRGFLTPRDSLRQRCVTHQITIDPTPADSSTSRDTYGNISSYFHVTEPHRVLGITSDSIVDVAPPDSGLYTSGPALLPWEAARPSGMQGALAVDFALDLDPAEITDEVREYAAVSFLPERPLVEALRDLTTRIYNDFTYRSGSTTVSTRVNEVLQAREGVCQDFARLAIACLRANGLAACYVSGYLATDPPPGKDRMIGIDATHAWAAVWTPQQPGQFEWMGLDPTNDQLVDERYIVVGRGRDYADVPPVRGIIYTNSEHSVIDVGVDVVPFDGDVLDA</sequence>
<dbReference type="SUPFAM" id="SSF54001">
    <property type="entry name" value="Cysteine proteinases"/>
    <property type="match status" value="1"/>
</dbReference>
<dbReference type="STRING" id="216594.MMAR_2162"/>
<evidence type="ECO:0000313" key="2">
    <source>
        <dbReference type="EMBL" id="ACC40611.1"/>
    </source>
</evidence>
<dbReference type="KEGG" id="mmi:MMAR_2162"/>
<name>B2HNB3_MYCMM</name>
<accession>B2HNB3</accession>
<feature type="domain" description="Transglutaminase-like" evidence="1">
    <location>
        <begin position="210"/>
        <end position="284"/>
    </location>
</feature>
<reference evidence="2 3" key="1">
    <citation type="journal article" date="2008" name="Genome Res.">
        <title>Insights from the complete genome sequence of Mycobacterium marinum on the evolution of Mycobacterium tuberculosis.</title>
        <authorList>
            <person name="Stinear T.P."/>
            <person name="Seemann T."/>
            <person name="Harrison P.F."/>
            <person name="Jenkin G.A."/>
            <person name="Davies J.K."/>
            <person name="Johnson P.D."/>
            <person name="Abdellah Z."/>
            <person name="Arrowsmith C."/>
            <person name="Chillingworth T."/>
            <person name="Churcher C."/>
            <person name="Clarke K."/>
            <person name="Cronin A."/>
            <person name="Davis P."/>
            <person name="Goodhead I."/>
            <person name="Holroyd N."/>
            <person name="Jagels K."/>
            <person name="Lord A."/>
            <person name="Moule S."/>
            <person name="Mungall K."/>
            <person name="Norbertczak H."/>
            <person name="Quail M.A."/>
            <person name="Rabbinowitsch E."/>
            <person name="Walker D."/>
            <person name="White B."/>
            <person name="Whitehead S."/>
            <person name="Small P.L."/>
            <person name="Brosch R."/>
            <person name="Ramakrishnan L."/>
            <person name="Fischbach M.A."/>
            <person name="Parkhill J."/>
            <person name="Cole S.T."/>
        </authorList>
    </citation>
    <scope>NUCLEOTIDE SEQUENCE [LARGE SCALE GENOMIC DNA]</scope>
    <source>
        <strain evidence="3">ATCC BAA-535 / M</strain>
    </source>
</reference>
<dbReference type="AlphaFoldDB" id="B2HNB3"/>
<dbReference type="eggNOG" id="COG1305">
    <property type="taxonomic scope" value="Bacteria"/>
</dbReference>
<dbReference type="SMART" id="SM00460">
    <property type="entry name" value="TGc"/>
    <property type="match status" value="1"/>
</dbReference>
<dbReference type="Proteomes" id="UP000001190">
    <property type="component" value="Chromosome"/>
</dbReference>
<dbReference type="EMBL" id="CP000854">
    <property type="protein sequence ID" value="ACC40611.1"/>
    <property type="molecule type" value="Genomic_DNA"/>
</dbReference>
<dbReference type="Pfam" id="PF08379">
    <property type="entry name" value="Bact_transglu_N"/>
    <property type="match status" value="1"/>
</dbReference>
<dbReference type="InterPro" id="IPR038765">
    <property type="entry name" value="Papain-like_cys_pep_sf"/>
</dbReference>
<evidence type="ECO:0000259" key="1">
    <source>
        <dbReference type="SMART" id="SM00460"/>
    </source>
</evidence>
<dbReference type="PANTHER" id="PTHR33490:SF7">
    <property type="entry name" value="BLR2979 PROTEIN"/>
    <property type="match status" value="1"/>
</dbReference>
<dbReference type="Pfam" id="PF01841">
    <property type="entry name" value="Transglut_core"/>
    <property type="match status" value="1"/>
</dbReference>
<dbReference type="PANTHER" id="PTHR33490">
    <property type="entry name" value="BLR5614 PROTEIN-RELATED"/>
    <property type="match status" value="1"/>
</dbReference>
<organism evidence="2 3">
    <name type="scientific">Mycobacterium marinum (strain ATCC BAA-535 / M)</name>
    <dbReference type="NCBI Taxonomy" id="216594"/>
    <lineage>
        <taxon>Bacteria</taxon>
        <taxon>Bacillati</taxon>
        <taxon>Actinomycetota</taxon>
        <taxon>Actinomycetes</taxon>
        <taxon>Mycobacteriales</taxon>
        <taxon>Mycobacteriaceae</taxon>
        <taxon>Mycobacterium</taxon>
        <taxon>Mycobacterium ulcerans group</taxon>
    </lineage>
</organism>
<protein>
    <recommendedName>
        <fullName evidence="1">Transglutaminase-like domain-containing protein</fullName>
    </recommendedName>
</protein>